<feature type="domain" description="CUB" evidence="5">
    <location>
        <begin position="274"/>
        <end position="383"/>
    </location>
</feature>
<dbReference type="SMART" id="SM00032">
    <property type="entry name" value="CCP"/>
    <property type="match status" value="4"/>
</dbReference>
<keyword evidence="1" id="KW-0720">Serine protease</keyword>
<dbReference type="Gene3D" id="2.60.120.290">
    <property type="entry name" value="Spermadhesin, CUB domain"/>
    <property type="match status" value="3"/>
</dbReference>
<dbReference type="SUPFAM" id="SSF49854">
    <property type="entry name" value="Spermadhesin, CUB domain"/>
    <property type="match status" value="3"/>
</dbReference>
<dbReference type="CDD" id="cd00033">
    <property type="entry name" value="CCP"/>
    <property type="match status" value="4"/>
</dbReference>
<evidence type="ECO:0000259" key="6">
    <source>
        <dbReference type="PROSITE" id="PS50923"/>
    </source>
</evidence>
<name>H9GAT5_ANOCA</name>
<proteinExistence type="predicted"/>
<dbReference type="Bgee" id="ENSACAG00000005897">
    <property type="expression patterns" value="Expressed in testis and 4 other cell types or tissues"/>
</dbReference>
<dbReference type="SMART" id="SM00042">
    <property type="entry name" value="CUB"/>
    <property type="match status" value="3"/>
</dbReference>
<dbReference type="Ensembl" id="ENSACAT00000005983.4">
    <property type="protein sequence ID" value="ENSACAP00000005854.3"/>
    <property type="gene ID" value="ENSACAG00000005897.4"/>
</dbReference>
<dbReference type="PROSITE" id="PS50923">
    <property type="entry name" value="SUSHI"/>
    <property type="match status" value="4"/>
</dbReference>
<feature type="domain" description="CUB" evidence="5">
    <location>
        <begin position="449"/>
        <end position="557"/>
    </location>
</feature>
<sequence length="675" mass="73630">MLGISVNSTSSTMWLDFITDGNNTSQGFELQFSSFELIKCEDPGVPEFGYKVHDEGHFAGSSVSFNCDPGYTLRGSRVLACLTGERRAWDQPLPICVAECGGSIKGETSGRILSPGYPTPYDHNLNCVWTVEAEPGCTIGLHFMVFHTEEFHDVLRIWDGPVEKGILLKEMSGSVLPSDIHSTFNSVVLQFNTDFFTSKQGFAIQFSVSTATSCNDPGVPQNGSRSGGSKEAGDSIVFQCDPGYALQGEAKISCVQIENRFFWQPDPPTCIAPCGGILTGPSGVILSPNYPEPYPPGKECDWKLTVSPDYVIALVFHIFNLEAGYDFLHIYDGPNSLSPLIGSFYDTQLPERIESSSNNLFSCLSGLKASVSNIGFVIHYTENPRESCFDPGLIKNGTRAGSELKLGSTITYYCDSGYMIEGASTLTCIMGADGKPVWNKPRPVCTAPCGGQYTGSDGVVLSPNYPRNYTTGQVCLYFIVVPKDYVVFGQFAFFQTALHDIIEVHDGPNQHSRLLSSLSGSHTGESLPLATTNQILIKFSAKGQATAKGFHFVYQAVPRTSATQCSSVPEPRYGRRIGSDFSVGAVIWFECSAGYALQGSRNIECLTMPGALAQWNASVPTCVGMYVCIYLFAVFIFRPFHPEGDSGWITLYTYRANIQCPYTHRTETETDAEAI</sequence>
<evidence type="ECO:0008006" key="9">
    <source>
        <dbReference type="Google" id="ProtNLM"/>
    </source>
</evidence>
<dbReference type="eggNOG" id="KOG4297">
    <property type="taxonomic scope" value="Eukaryota"/>
</dbReference>
<dbReference type="PANTHER" id="PTHR24255">
    <property type="entry name" value="COMPLEMENT COMPONENT 1, S SUBCOMPONENT-RELATED"/>
    <property type="match status" value="1"/>
</dbReference>
<protein>
    <recommendedName>
        <fullName evidence="9">CUB and Sushi multiple domains 2</fullName>
    </recommendedName>
</protein>
<comment type="caution">
    <text evidence="4">Lacks conserved residue(s) required for the propagation of feature annotation.</text>
</comment>
<evidence type="ECO:0000313" key="7">
    <source>
        <dbReference type="Ensembl" id="ENSACAP00000005854.3"/>
    </source>
</evidence>
<feature type="domain" description="Sushi" evidence="6">
    <location>
        <begin position="212"/>
        <end position="272"/>
    </location>
</feature>
<reference evidence="7" key="2">
    <citation type="submission" date="2025-08" db="UniProtKB">
        <authorList>
            <consortium name="Ensembl"/>
        </authorList>
    </citation>
    <scope>IDENTIFICATION</scope>
</reference>
<evidence type="ECO:0000259" key="5">
    <source>
        <dbReference type="PROSITE" id="PS01180"/>
    </source>
</evidence>
<dbReference type="InParanoid" id="H9GAT5"/>
<dbReference type="InterPro" id="IPR000436">
    <property type="entry name" value="Sushi_SCR_CCP_dom"/>
</dbReference>
<dbReference type="Pfam" id="PF00084">
    <property type="entry name" value="Sushi"/>
    <property type="match status" value="4"/>
</dbReference>
<dbReference type="CDD" id="cd00041">
    <property type="entry name" value="CUB"/>
    <property type="match status" value="3"/>
</dbReference>
<evidence type="ECO:0000256" key="3">
    <source>
        <dbReference type="PROSITE-ProRule" id="PRU00059"/>
    </source>
</evidence>
<keyword evidence="8" id="KW-1185">Reference proteome</keyword>
<reference evidence="7" key="3">
    <citation type="submission" date="2025-09" db="UniProtKB">
        <authorList>
            <consortium name="Ensembl"/>
        </authorList>
    </citation>
    <scope>IDENTIFICATION</scope>
</reference>
<evidence type="ECO:0000313" key="8">
    <source>
        <dbReference type="Proteomes" id="UP000001646"/>
    </source>
</evidence>
<evidence type="ECO:0000256" key="2">
    <source>
        <dbReference type="ARBA" id="ARBA00023157"/>
    </source>
</evidence>
<dbReference type="HOGENOM" id="CLU_236411_0_0_1"/>
<feature type="domain" description="Sushi" evidence="6">
    <location>
        <begin position="563"/>
        <end position="624"/>
    </location>
</feature>
<dbReference type="Pfam" id="PF00431">
    <property type="entry name" value="CUB"/>
    <property type="match status" value="3"/>
</dbReference>
<dbReference type="FunFam" id="2.60.120.290:FF:000001">
    <property type="entry name" value="CUB and sushi domain-containing protein 3 isoform X1"/>
    <property type="match status" value="3"/>
</dbReference>
<keyword evidence="1" id="KW-0645">Protease</keyword>
<dbReference type="GeneTree" id="ENSGT00940000159768"/>
<dbReference type="AlphaFoldDB" id="H9GAT5"/>
<keyword evidence="2 3" id="KW-1015">Disulfide bond</keyword>
<keyword evidence="1" id="KW-0378">Hydrolase</keyword>
<evidence type="ECO:0000256" key="4">
    <source>
        <dbReference type="PROSITE-ProRule" id="PRU00302"/>
    </source>
</evidence>
<dbReference type="InterPro" id="IPR035914">
    <property type="entry name" value="Sperma_CUB_dom_sf"/>
</dbReference>
<dbReference type="GO" id="GO:0008236">
    <property type="term" value="F:serine-type peptidase activity"/>
    <property type="evidence" value="ECO:0007669"/>
    <property type="project" value="UniProtKB-KW"/>
</dbReference>
<feature type="disulfide bond" evidence="3">
    <location>
        <begin position="100"/>
        <end position="127"/>
    </location>
</feature>
<dbReference type="Gene3D" id="2.10.70.10">
    <property type="entry name" value="Complement Module, domain 1"/>
    <property type="match status" value="4"/>
</dbReference>
<dbReference type="PROSITE" id="PS01180">
    <property type="entry name" value="CUB"/>
    <property type="match status" value="3"/>
</dbReference>
<keyword evidence="4" id="KW-0768">Sushi</keyword>
<dbReference type="InterPro" id="IPR000859">
    <property type="entry name" value="CUB_dom"/>
</dbReference>
<reference evidence="7" key="1">
    <citation type="submission" date="2009-12" db="EMBL/GenBank/DDBJ databases">
        <title>The Genome Sequence of Anolis carolinensis (Green Anole Lizard).</title>
        <authorList>
            <consortium name="The Genome Sequencing Platform"/>
            <person name="Di Palma F."/>
            <person name="Alfoldi J."/>
            <person name="Heiman D."/>
            <person name="Young S."/>
            <person name="Grabherr M."/>
            <person name="Johnson J."/>
            <person name="Lander E.S."/>
            <person name="Lindblad-Toh K."/>
        </authorList>
    </citation>
    <scope>NUCLEOTIDE SEQUENCE [LARGE SCALE GENOMIC DNA]</scope>
    <source>
        <strain evidence="7">JBL SC #1</strain>
    </source>
</reference>
<feature type="domain" description="CUB" evidence="5">
    <location>
        <begin position="100"/>
        <end position="209"/>
    </location>
</feature>
<accession>H9GAT5</accession>
<dbReference type="FunFam" id="2.10.70.10:FF:000002">
    <property type="entry name" value="CUB and Sushi multiple domains 3"/>
    <property type="match status" value="3"/>
</dbReference>
<dbReference type="Proteomes" id="UP000001646">
    <property type="component" value="Unplaced"/>
</dbReference>
<evidence type="ECO:0000256" key="1">
    <source>
        <dbReference type="ARBA" id="ARBA00022825"/>
    </source>
</evidence>
<organism evidence="7 8">
    <name type="scientific">Anolis carolinensis</name>
    <name type="common">Green anole</name>
    <name type="synonym">American chameleon</name>
    <dbReference type="NCBI Taxonomy" id="28377"/>
    <lineage>
        <taxon>Eukaryota</taxon>
        <taxon>Metazoa</taxon>
        <taxon>Chordata</taxon>
        <taxon>Craniata</taxon>
        <taxon>Vertebrata</taxon>
        <taxon>Euteleostomi</taxon>
        <taxon>Lepidosauria</taxon>
        <taxon>Squamata</taxon>
        <taxon>Bifurcata</taxon>
        <taxon>Unidentata</taxon>
        <taxon>Episquamata</taxon>
        <taxon>Toxicofera</taxon>
        <taxon>Iguania</taxon>
        <taxon>Dactyloidae</taxon>
        <taxon>Anolis</taxon>
    </lineage>
</organism>
<feature type="domain" description="Sushi" evidence="6">
    <location>
        <begin position="38"/>
        <end position="98"/>
    </location>
</feature>
<feature type="domain" description="Sushi" evidence="6">
    <location>
        <begin position="386"/>
        <end position="447"/>
    </location>
</feature>
<dbReference type="PANTHER" id="PTHR24255:SF39">
    <property type="entry name" value="CUB AND SUSHI MULTIPLE DOMAINS 2"/>
    <property type="match status" value="1"/>
</dbReference>
<dbReference type="SUPFAM" id="SSF57535">
    <property type="entry name" value="Complement control module/SCR domain"/>
    <property type="match status" value="4"/>
</dbReference>
<dbReference type="InterPro" id="IPR035976">
    <property type="entry name" value="Sushi/SCR/CCP_sf"/>
</dbReference>